<organism evidence="1 2">
    <name type="scientific">Coleophoma crateriformis</name>
    <dbReference type="NCBI Taxonomy" id="565419"/>
    <lineage>
        <taxon>Eukaryota</taxon>
        <taxon>Fungi</taxon>
        <taxon>Dikarya</taxon>
        <taxon>Ascomycota</taxon>
        <taxon>Pezizomycotina</taxon>
        <taxon>Leotiomycetes</taxon>
        <taxon>Helotiales</taxon>
        <taxon>Dermateaceae</taxon>
        <taxon>Coleophoma</taxon>
    </lineage>
</organism>
<protein>
    <submittedName>
        <fullName evidence="1">Uncharacterized protein</fullName>
    </submittedName>
</protein>
<name>A0A3D8RPV0_9HELO</name>
<proteinExistence type="predicted"/>
<evidence type="ECO:0000313" key="2">
    <source>
        <dbReference type="Proteomes" id="UP000256328"/>
    </source>
</evidence>
<dbReference type="Proteomes" id="UP000256328">
    <property type="component" value="Unassembled WGS sequence"/>
</dbReference>
<gene>
    <name evidence="1" type="ORF">BP5796_06725</name>
</gene>
<dbReference type="AlphaFoldDB" id="A0A3D8RPV0"/>
<dbReference type="EMBL" id="PDLN01000009">
    <property type="protein sequence ID" value="RDW75904.1"/>
    <property type="molecule type" value="Genomic_DNA"/>
</dbReference>
<evidence type="ECO:0000313" key="1">
    <source>
        <dbReference type="EMBL" id="RDW75904.1"/>
    </source>
</evidence>
<comment type="caution">
    <text evidence="1">The sequence shown here is derived from an EMBL/GenBank/DDBJ whole genome shotgun (WGS) entry which is preliminary data.</text>
</comment>
<reference evidence="1 2" key="1">
    <citation type="journal article" date="2018" name="IMA Fungus">
        <title>IMA Genome-F 9: Draft genome sequence of Annulohypoxylon stygium, Aspergillus mulundensis, Berkeleyomyces basicola (syn. Thielaviopsis basicola), Ceratocystis smalleyi, two Cercospora beticola strains, Coleophoma cylindrospora, Fusarium fracticaudum, Phialophora cf. hyalina, and Morchella septimelata.</title>
        <authorList>
            <person name="Wingfield B.D."/>
            <person name="Bills G.F."/>
            <person name="Dong Y."/>
            <person name="Huang W."/>
            <person name="Nel W.J."/>
            <person name="Swalarsk-Parry B.S."/>
            <person name="Vaghefi N."/>
            <person name="Wilken P.M."/>
            <person name="An Z."/>
            <person name="de Beer Z.W."/>
            <person name="De Vos L."/>
            <person name="Chen L."/>
            <person name="Duong T.A."/>
            <person name="Gao Y."/>
            <person name="Hammerbacher A."/>
            <person name="Kikkert J.R."/>
            <person name="Li Y."/>
            <person name="Li H."/>
            <person name="Li K."/>
            <person name="Li Q."/>
            <person name="Liu X."/>
            <person name="Ma X."/>
            <person name="Naidoo K."/>
            <person name="Pethybridge S.J."/>
            <person name="Sun J."/>
            <person name="Steenkamp E.T."/>
            <person name="van der Nest M.A."/>
            <person name="van Wyk S."/>
            <person name="Wingfield M.J."/>
            <person name="Xiong C."/>
            <person name="Yue Q."/>
            <person name="Zhang X."/>
        </authorList>
    </citation>
    <scope>NUCLEOTIDE SEQUENCE [LARGE SCALE GENOMIC DNA]</scope>
    <source>
        <strain evidence="1 2">BP5796</strain>
    </source>
</reference>
<keyword evidence="2" id="KW-1185">Reference proteome</keyword>
<accession>A0A3D8RPV0</accession>
<sequence length="181" mass="19261">MLAQCHFARRDERRVDGGKWHPAGVEPVAHAPEQCGTGGEMFRWLSAEARGAAAPATHWSSGLSMFHRLRDPQIEYRTCRSAAPPPRGRAAPSSKLGRQLATAIQKYGGGPSCSSIGSELVYCEGEGAQQRWPANEVKVCPSVAHSRCPACVRSTEGSGMQAADALELPMKLECSGPGAGF</sequence>